<keyword evidence="1" id="KW-0812">Transmembrane</keyword>
<organism evidence="2 3">
    <name type="scientific">Dendrothele bispora (strain CBS 962.96)</name>
    <dbReference type="NCBI Taxonomy" id="1314807"/>
    <lineage>
        <taxon>Eukaryota</taxon>
        <taxon>Fungi</taxon>
        <taxon>Dikarya</taxon>
        <taxon>Basidiomycota</taxon>
        <taxon>Agaricomycotina</taxon>
        <taxon>Agaricomycetes</taxon>
        <taxon>Agaricomycetidae</taxon>
        <taxon>Agaricales</taxon>
        <taxon>Agaricales incertae sedis</taxon>
        <taxon>Dendrothele</taxon>
    </lineage>
</organism>
<protein>
    <submittedName>
        <fullName evidence="2">Uncharacterized protein</fullName>
    </submittedName>
</protein>
<keyword evidence="1" id="KW-0472">Membrane</keyword>
<dbReference type="AlphaFoldDB" id="A0A4S8M5D8"/>
<reference evidence="2 3" key="1">
    <citation type="journal article" date="2019" name="Nat. Ecol. Evol.">
        <title>Megaphylogeny resolves global patterns of mushroom evolution.</title>
        <authorList>
            <person name="Varga T."/>
            <person name="Krizsan K."/>
            <person name="Foldi C."/>
            <person name="Dima B."/>
            <person name="Sanchez-Garcia M."/>
            <person name="Sanchez-Ramirez S."/>
            <person name="Szollosi G.J."/>
            <person name="Szarkandi J.G."/>
            <person name="Papp V."/>
            <person name="Albert L."/>
            <person name="Andreopoulos W."/>
            <person name="Angelini C."/>
            <person name="Antonin V."/>
            <person name="Barry K.W."/>
            <person name="Bougher N.L."/>
            <person name="Buchanan P."/>
            <person name="Buyck B."/>
            <person name="Bense V."/>
            <person name="Catcheside P."/>
            <person name="Chovatia M."/>
            <person name="Cooper J."/>
            <person name="Damon W."/>
            <person name="Desjardin D."/>
            <person name="Finy P."/>
            <person name="Geml J."/>
            <person name="Haridas S."/>
            <person name="Hughes K."/>
            <person name="Justo A."/>
            <person name="Karasinski D."/>
            <person name="Kautmanova I."/>
            <person name="Kiss B."/>
            <person name="Kocsube S."/>
            <person name="Kotiranta H."/>
            <person name="LaButti K.M."/>
            <person name="Lechner B.E."/>
            <person name="Liimatainen K."/>
            <person name="Lipzen A."/>
            <person name="Lukacs Z."/>
            <person name="Mihaltcheva S."/>
            <person name="Morgado L.N."/>
            <person name="Niskanen T."/>
            <person name="Noordeloos M.E."/>
            <person name="Ohm R.A."/>
            <person name="Ortiz-Santana B."/>
            <person name="Ovrebo C."/>
            <person name="Racz N."/>
            <person name="Riley R."/>
            <person name="Savchenko A."/>
            <person name="Shiryaev A."/>
            <person name="Soop K."/>
            <person name="Spirin V."/>
            <person name="Szebenyi C."/>
            <person name="Tomsovsky M."/>
            <person name="Tulloss R.E."/>
            <person name="Uehling J."/>
            <person name="Grigoriev I.V."/>
            <person name="Vagvolgyi C."/>
            <person name="Papp T."/>
            <person name="Martin F.M."/>
            <person name="Miettinen O."/>
            <person name="Hibbett D.S."/>
            <person name="Nagy L.G."/>
        </authorList>
    </citation>
    <scope>NUCLEOTIDE SEQUENCE [LARGE SCALE GENOMIC DNA]</scope>
    <source>
        <strain evidence="2 3">CBS 962.96</strain>
    </source>
</reference>
<sequence>MYTWFQLDGIALLRLLTSYNKVQEGLQDKDVALIVRVETRKSGKLTTLLGYYVQLKYLTAAACLAFLILLSSVITAICDRIDPDNFHGSARIHPRITCIRTCGFFTFKNSNLYPAIFYNRVTCIWGIRPAGNCHLQVPAVQSIIKNCGTMFLQGIDQTFLQNSFSRSGEMSQILMYLK</sequence>
<accession>A0A4S8M5D8</accession>
<feature type="transmembrane region" description="Helical" evidence="1">
    <location>
        <begin position="57"/>
        <end position="78"/>
    </location>
</feature>
<keyword evidence="1" id="KW-1133">Transmembrane helix</keyword>
<dbReference type="OrthoDB" id="3113889at2759"/>
<evidence type="ECO:0000256" key="1">
    <source>
        <dbReference type="SAM" id="Phobius"/>
    </source>
</evidence>
<gene>
    <name evidence="2" type="ORF">K435DRAFT_888851</name>
</gene>
<evidence type="ECO:0000313" key="3">
    <source>
        <dbReference type="Proteomes" id="UP000297245"/>
    </source>
</evidence>
<proteinExistence type="predicted"/>
<dbReference type="EMBL" id="ML179155">
    <property type="protein sequence ID" value="THU97446.1"/>
    <property type="molecule type" value="Genomic_DNA"/>
</dbReference>
<evidence type="ECO:0000313" key="2">
    <source>
        <dbReference type="EMBL" id="THU97446.1"/>
    </source>
</evidence>
<name>A0A4S8M5D8_DENBC</name>
<keyword evidence="3" id="KW-1185">Reference proteome</keyword>
<dbReference type="Proteomes" id="UP000297245">
    <property type="component" value="Unassembled WGS sequence"/>
</dbReference>